<dbReference type="AlphaFoldDB" id="A0ABD3WJV0"/>
<keyword evidence="3" id="KW-1185">Reference proteome</keyword>
<evidence type="ECO:0000256" key="1">
    <source>
        <dbReference type="SAM" id="MobiDB-lite"/>
    </source>
</evidence>
<dbReference type="Gene3D" id="3.30.450.20">
    <property type="entry name" value="PAS domain"/>
    <property type="match status" value="1"/>
</dbReference>
<dbReference type="EMBL" id="JBJQND010000006">
    <property type="protein sequence ID" value="KAL3873765.1"/>
    <property type="molecule type" value="Genomic_DNA"/>
</dbReference>
<name>A0ABD3WJV0_SINWO</name>
<sequence length="58" mass="6156">MAGSSIFDYVHHQDHQELAEQLGIGIGSIPSNMSSPASPTEEGTSTSQRTMTPIPDRG</sequence>
<evidence type="ECO:0000313" key="3">
    <source>
        <dbReference type="Proteomes" id="UP001634394"/>
    </source>
</evidence>
<feature type="compositionally biased region" description="Polar residues" evidence="1">
    <location>
        <begin position="29"/>
        <end position="51"/>
    </location>
</feature>
<gene>
    <name evidence="2" type="ORF">ACJMK2_036854</name>
</gene>
<comment type="caution">
    <text evidence="2">The sequence shown here is derived from an EMBL/GenBank/DDBJ whole genome shotgun (WGS) entry which is preliminary data.</text>
</comment>
<organism evidence="2 3">
    <name type="scientific">Sinanodonta woodiana</name>
    <name type="common">Chinese pond mussel</name>
    <name type="synonym">Anodonta woodiana</name>
    <dbReference type="NCBI Taxonomy" id="1069815"/>
    <lineage>
        <taxon>Eukaryota</taxon>
        <taxon>Metazoa</taxon>
        <taxon>Spiralia</taxon>
        <taxon>Lophotrochozoa</taxon>
        <taxon>Mollusca</taxon>
        <taxon>Bivalvia</taxon>
        <taxon>Autobranchia</taxon>
        <taxon>Heteroconchia</taxon>
        <taxon>Palaeoheterodonta</taxon>
        <taxon>Unionida</taxon>
        <taxon>Unionoidea</taxon>
        <taxon>Unionidae</taxon>
        <taxon>Unioninae</taxon>
        <taxon>Sinanodonta</taxon>
    </lineage>
</organism>
<accession>A0ABD3WJV0</accession>
<reference evidence="2 3" key="1">
    <citation type="submission" date="2024-11" db="EMBL/GenBank/DDBJ databases">
        <title>Chromosome-level genome assembly of the freshwater bivalve Anodonta woodiana.</title>
        <authorList>
            <person name="Chen X."/>
        </authorList>
    </citation>
    <scope>NUCLEOTIDE SEQUENCE [LARGE SCALE GENOMIC DNA]</scope>
    <source>
        <strain evidence="2">MN2024</strain>
        <tissue evidence="2">Gills</tissue>
    </source>
</reference>
<feature type="region of interest" description="Disordered" evidence="1">
    <location>
        <begin position="26"/>
        <end position="58"/>
    </location>
</feature>
<evidence type="ECO:0000313" key="2">
    <source>
        <dbReference type="EMBL" id="KAL3873765.1"/>
    </source>
</evidence>
<proteinExistence type="predicted"/>
<dbReference type="Proteomes" id="UP001634394">
    <property type="component" value="Unassembled WGS sequence"/>
</dbReference>
<protein>
    <submittedName>
        <fullName evidence="2">Uncharacterized protein</fullName>
    </submittedName>
</protein>